<reference evidence="2 3" key="1">
    <citation type="journal article" date="2019" name="Environ. Microbiol.">
        <title>At the nexus of three kingdoms: the genome of the mycorrhizal fungus Gigaspora margarita provides insights into plant, endobacterial and fungal interactions.</title>
        <authorList>
            <person name="Venice F."/>
            <person name="Ghignone S."/>
            <person name="Salvioli di Fossalunga A."/>
            <person name="Amselem J."/>
            <person name="Novero M."/>
            <person name="Xianan X."/>
            <person name="Sedzielewska Toro K."/>
            <person name="Morin E."/>
            <person name="Lipzen A."/>
            <person name="Grigoriev I.V."/>
            <person name="Henrissat B."/>
            <person name="Martin F.M."/>
            <person name="Bonfante P."/>
        </authorList>
    </citation>
    <scope>NUCLEOTIDE SEQUENCE [LARGE SCALE GENOMIC DNA]</scope>
    <source>
        <strain evidence="2 3">BEG34</strain>
    </source>
</reference>
<evidence type="ECO:0000256" key="1">
    <source>
        <dbReference type="SAM" id="MobiDB-lite"/>
    </source>
</evidence>
<accession>A0A8H4A1J6</accession>
<feature type="region of interest" description="Disordered" evidence="1">
    <location>
        <begin position="79"/>
        <end position="152"/>
    </location>
</feature>
<keyword evidence="3" id="KW-1185">Reference proteome</keyword>
<sequence length="204" mass="23943">MSTQKPATLLREFKINVKHYQDLFDDTIIRQNASKSQLGDWIIQVCCLIPIQIAIARGNKLIPLYNGLDVPEDYYTEPDKGYDKDMIDKNKKDKDEKDKDSVDKNKKDKDEEDKDKENKGEEDKDEEDKIKEDKDIKDKDKEDKHNGDKDKKNSYTEIISRTISFGWYEGIFKYLKKRKIKVVSSMGEQSCGKSYLMNHVQYII</sequence>
<evidence type="ECO:0000313" key="3">
    <source>
        <dbReference type="Proteomes" id="UP000439903"/>
    </source>
</evidence>
<comment type="caution">
    <text evidence="2">The sequence shown here is derived from an EMBL/GenBank/DDBJ whole genome shotgun (WGS) entry which is preliminary data.</text>
</comment>
<name>A0A8H4A1J6_GIGMA</name>
<proteinExistence type="predicted"/>
<gene>
    <name evidence="2" type="ORF">F8M41_009632</name>
</gene>
<dbReference type="AlphaFoldDB" id="A0A8H4A1J6"/>
<dbReference type="Proteomes" id="UP000439903">
    <property type="component" value="Unassembled WGS sequence"/>
</dbReference>
<evidence type="ECO:0000313" key="2">
    <source>
        <dbReference type="EMBL" id="KAF0399945.1"/>
    </source>
</evidence>
<protein>
    <submittedName>
        <fullName evidence="2">Uncharacterized protein</fullName>
    </submittedName>
</protein>
<dbReference type="EMBL" id="WTPW01002048">
    <property type="protein sequence ID" value="KAF0399945.1"/>
    <property type="molecule type" value="Genomic_DNA"/>
</dbReference>
<dbReference type="OrthoDB" id="2433158at2759"/>
<organism evidence="2 3">
    <name type="scientific">Gigaspora margarita</name>
    <dbReference type="NCBI Taxonomy" id="4874"/>
    <lineage>
        <taxon>Eukaryota</taxon>
        <taxon>Fungi</taxon>
        <taxon>Fungi incertae sedis</taxon>
        <taxon>Mucoromycota</taxon>
        <taxon>Glomeromycotina</taxon>
        <taxon>Glomeromycetes</taxon>
        <taxon>Diversisporales</taxon>
        <taxon>Gigasporaceae</taxon>
        <taxon>Gigaspora</taxon>
    </lineage>
</organism>